<reference evidence="1 2" key="1">
    <citation type="submission" date="2020-08" db="EMBL/GenBank/DDBJ databases">
        <title>Genome public.</title>
        <authorList>
            <person name="Liu C."/>
            <person name="Sun Q."/>
        </authorList>
    </citation>
    <scope>NUCLEOTIDE SEQUENCE [LARGE SCALE GENOMIC DNA]</scope>
    <source>
        <strain evidence="1 2">NSJ-6</strain>
    </source>
</reference>
<protein>
    <recommendedName>
        <fullName evidence="3">Short-chain dehydrogenase</fullName>
    </recommendedName>
</protein>
<evidence type="ECO:0008006" key="3">
    <source>
        <dbReference type="Google" id="ProtNLM"/>
    </source>
</evidence>
<dbReference type="EMBL" id="JACOOO010000038">
    <property type="protein sequence ID" value="MBC5630402.1"/>
    <property type="molecule type" value="Genomic_DNA"/>
</dbReference>
<evidence type="ECO:0000313" key="2">
    <source>
        <dbReference type="Proteomes" id="UP000596929"/>
    </source>
</evidence>
<dbReference type="RefSeq" id="WP_186860746.1">
    <property type="nucleotide sequence ID" value="NZ_JACOOO010000038.1"/>
</dbReference>
<name>A0ABR7DHD6_9CLOT</name>
<gene>
    <name evidence="1" type="ORF">H8S20_16200</name>
</gene>
<accession>A0ABR7DHD6</accession>
<evidence type="ECO:0000313" key="1">
    <source>
        <dbReference type="EMBL" id="MBC5630402.1"/>
    </source>
</evidence>
<proteinExistence type="predicted"/>
<dbReference type="Proteomes" id="UP000596929">
    <property type="component" value="Unassembled WGS sequence"/>
</dbReference>
<organism evidence="1 2">
    <name type="scientific">Clostridium hominis</name>
    <dbReference type="NCBI Taxonomy" id="2763036"/>
    <lineage>
        <taxon>Bacteria</taxon>
        <taxon>Bacillati</taxon>
        <taxon>Bacillota</taxon>
        <taxon>Clostridia</taxon>
        <taxon>Eubacteriales</taxon>
        <taxon>Clostridiaceae</taxon>
        <taxon>Clostridium</taxon>
    </lineage>
</organism>
<sequence>MAYVHEFGIIDCIEEYRENEHKPEKYNCIFIDEDLIDEIYHKGFGDKMKKLETFAHNLNRPYKDLAYYGITLIPPTSLKQFLNIINEENIKCKSEEFDKLISIIVKAIKEEKYIIHYGV</sequence>
<comment type="caution">
    <text evidence="1">The sequence shown here is derived from an EMBL/GenBank/DDBJ whole genome shotgun (WGS) entry which is preliminary data.</text>
</comment>
<keyword evidence="2" id="KW-1185">Reference proteome</keyword>